<evidence type="ECO:0000313" key="2">
    <source>
        <dbReference type="EMBL" id="WEK04852.1"/>
    </source>
</evidence>
<organism evidence="2 3">
    <name type="scientific">Candidatus Devosia phytovorans</name>
    <dbReference type="NCBI Taxonomy" id="3121372"/>
    <lineage>
        <taxon>Bacteria</taxon>
        <taxon>Pseudomonadati</taxon>
        <taxon>Pseudomonadota</taxon>
        <taxon>Alphaproteobacteria</taxon>
        <taxon>Hyphomicrobiales</taxon>
        <taxon>Devosiaceae</taxon>
        <taxon>Devosia</taxon>
    </lineage>
</organism>
<dbReference type="Proteomes" id="UP001217476">
    <property type="component" value="Chromosome"/>
</dbReference>
<protein>
    <submittedName>
        <fullName evidence="2">Uncharacterized protein</fullName>
    </submittedName>
</protein>
<feature type="transmembrane region" description="Helical" evidence="1">
    <location>
        <begin position="168"/>
        <end position="184"/>
    </location>
</feature>
<feature type="transmembrane region" description="Helical" evidence="1">
    <location>
        <begin position="123"/>
        <end position="139"/>
    </location>
</feature>
<feature type="transmembrane region" description="Helical" evidence="1">
    <location>
        <begin position="88"/>
        <end position="111"/>
    </location>
</feature>
<reference evidence="2" key="1">
    <citation type="submission" date="2023-03" db="EMBL/GenBank/DDBJ databases">
        <title>Andean soil-derived lignocellulolytic bacterial consortium as a source of novel taxa and putative plastic-active enzymes.</title>
        <authorList>
            <person name="Diaz-Garcia L."/>
            <person name="Chuvochina M."/>
            <person name="Feuerriegel G."/>
            <person name="Bunk B."/>
            <person name="Sproer C."/>
            <person name="Streit W.R."/>
            <person name="Rodriguez L.M."/>
            <person name="Overmann J."/>
            <person name="Jimenez D.J."/>
        </authorList>
    </citation>
    <scope>NUCLEOTIDE SEQUENCE</scope>
    <source>
        <strain evidence="2">MAG 4196</strain>
    </source>
</reference>
<keyword evidence="1" id="KW-1133">Transmembrane helix</keyword>
<evidence type="ECO:0000313" key="3">
    <source>
        <dbReference type="Proteomes" id="UP001217476"/>
    </source>
</evidence>
<feature type="transmembrane region" description="Helical" evidence="1">
    <location>
        <begin position="20"/>
        <end position="41"/>
    </location>
</feature>
<feature type="transmembrane region" description="Helical" evidence="1">
    <location>
        <begin position="288"/>
        <end position="304"/>
    </location>
</feature>
<sequence>MTLQASAEGRSAHAGLRSYWPEWLAATVWLGTTIATFGIAVPHDVVWQFWIARQLNAGMGLYSWLQEVNPPLWYWMAQPLDWLAARLALPPVTLLSLAIALLAAISLACMARLAASWPARHRAALYLVSLAAMVIVPLADFGQREHLVVIASIPYALLIAARAERRPVSLHMALAVALLATPVFALKHYFVLMPIALEAWLLWRLRRYWRPVRVETLVLAIGALGYGAAVLVFAPDYLTTMVPALRLAYGDLRMSTLAIFVSSMNMLLLVAGLYLFHFRRELSPQVQAMLIVAAAGVIAYYLQFKGWNNHALPVLGALLVAVVLHLAQRPSLPPLRWSERLAAALVVIIGLLPSLLQGPFRADFAPYADRMLAQAKPGDSVAMLAVQGAPIWPMLDQWGLIWPSRYYHLWMLPTIADQLATGQPLRGPLLELADRMRRETVDDFACNPPRVIIEDGTGVGREGLRIMDFFMDEPGFAALMQSYRVQSTLGPFTVYERIADLPAPTGPCMTLAPAHQIDPRPGAPA</sequence>
<feature type="transmembrane region" description="Helical" evidence="1">
    <location>
        <begin position="310"/>
        <end position="327"/>
    </location>
</feature>
<keyword evidence="1" id="KW-0472">Membrane</keyword>
<feature type="transmembrane region" description="Helical" evidence="1">
    <location>
        <begin position="254"/>
        <end position="276"/>
    </location>
</feature>
<proteinExistence type="predicted"/>
<dbReference type="AlphaFoldDB" id="A0AAJ6B056"/>
<keyword evidence="1" id="KW-0812">Transmembrane</keyword>
<name>A0AAJ6B056_9HYPH</name>
<dbReference type="EMBL" id="CP119312">
    <property type="protein sequence ID" value="WEK04852.1"/>
    <property type="molecule type" value="Genomic_DNA"/>
</dbReference>
<feature type="transmembrane region" description="Helical" evidence="1">
    <location>
        <begin position="217"/>
        <end position="234"/>
    </location>
</feature>
<accession>A0AAJ6B056</accession>
<gene>
    <name evidence="2" type="ORF">P0Y65_00945</name>
</gene>
<feature type="transmembrane region" description="Helical" evidence="1">
    <location>
        <begin position="145"/>
        <end position="161"/>
    </location>
</feature>
<evidence type="ECO:0000256" key="1">
    <source>
        <dbReference type="SAM" id="Phobius"/>
    </source>
</evidence>
<feature type="transmembrane region" description="Helical" evidence="1">
    <location>
        <begin position="339"/>
        <end position="356"/>
    </location>
</feature>